<evidence type="ECO:0000313" key="3">
    <source>
        <dbReference type="EMBL" id="GCE14596.1"/>
    </source>
</evidence>
<evidence type="ECO:0000313" key="4">
    <source>
        <dbReference type="Proteomes" id="UP000287352"/>
    </source>
</evidence>
<dbReference type="Gene3D" id="3.40.50.1820">
    <property type="entry name" value="alpha/beta hydrolase"/>
    <property type="match status" value="1"/>
</dbReference>
<dbReference type="GO" id="GO:0008236">
    <property type="term" value="F:serine-type peptidase activity"/>
    <property type="evidence" value="ECO:0007669"/>
    <property type="project" value="InterPro"/>
</dbReference>
<protein>
    <submittedName>
        <fullName evidence="3">Alpha/beta hydrolase</fullName>
    </submittedName>
</protein>
<dbReference type="AlphaFoldDB" id="A0A402A6D8"/>
<feature type="domain" description="Peptidase S9 prolyl oligopeptidase catalytic" evidence="2">
    <location>
        <begin position="146"/>
        <end position="312"/>
    </location>
</feature>
<sequence>MLVVTIVLVCLIVLFALLIALCFYFYHYAIARKPKSALDGNSVLETDPNAELATFDQGWFDQQKFEQLELTSYDGLTLCGYYLPAKVPTTKTVLLAHGYTSRAIPDMGSFAELYHEALGYNVLLPDDRGHGLSQGKYIGFGWHDRLDFLKWIHKAIQIVGPDAQIVLHGLSMGGATVLMTSGEQLPEQVKAIVSDCAYTSISDILTFQLKQTYKLPPFPFIHLTSLICKLRAGYLFGEGSAVRQLAKNTRPILFIHGLEDDFVPTSMVYTLYDACQAPKDQYLVAKAGHGLAFATDTQTYTQRVEDFLTKYISTI</sequence>
<dbReference type="OrthoDB" id="9776685at2"/>
<dbReference type="Pfam" id="PF00326">
    <property type="entry name" value="Peptidase_S9"/>
    <property type="match status" value="1"/>
</dbReference>
<organism evidence="3 4">
    <name type="scientific">Tengunoibacter tsumagoiensis</name>
    <dbReference type="NCBI Taxonomy" id="2014871"/>
    <lineage>
        <taxon>Bacteria</taxon>
        <taxon>Bacillati</taxon>
        <taxon>Chloroflexota</taxon>
        <taxon>Ktedonobacteria</taxon>
        <taxon>Ktedonobacterales</taxon>
        <taxon>Dictyobacteraceae</taxon>
        <taxon>Tengunoibacter</taxon>
    </lineage>
</organism>
<name>A0A402A6D8_9CHLR</name>
<dbReference type="PANTHER" id="PTHR43358">
    <property type="entry name" value="ALPHA/BETA-HYDROLASE"/>
    <property type="match status" value="1"/>
</dbReference>
<dbReference type="InterPro" id="IPR029058">
    <property type="entry name" value="AB_hydrolase_fold"/>
</dbReference>
<evidence type="ECO:0000259" key="2">
    <source>
        <dbReference type="Pfam" id="PF00326"/>
    </source>
</evidence>
<proteinExistence type="predicted"/>
<dbReference type="GO" id="GO:0006508">
    <property type="term" value="P:proteolysis"/>
    <property type="evidence" value="ECO:0007669"/>
    <property type="project" value="InterPro"/>
</dbReference>
<dbReference type="InterPro" id="IPR001375">
    <property type="entry name" value="Peptidase_S9_cat"/>
</dbReference>
<keyword evidence="3" id="KW-0378">Hydrolase</keyword>
<evidence type="ECO:0000256" key="1">
    <source>
        <dbReference type="SAM" id="Phobius"/>
    </source>
</evidence>
<dbReference type="PANTHER" id="PTHR43358:SF4">
    <property type="entry name" value="ALPHA_BETA HYDROLASE FOLD-1 DOMAIN-CONTAINING PROTEIN"/>
    <property type="match status" value="1"/>
</dbReference>
<dbReference type="SUPFAM" id="SSF53474">
    <property type="entry name" value="alpha/beta-Hydrolases"/>
    <property type="match status" value="1"/>
</dbReference>
<dbReference type="InterPro" id="IPR052920">
    <property type="entry name" value="DNA-binding_regulatory"/>
</dbReference>
<accession>A0A402A6D8</accession>
<keyword evidence="1" id="KW-0812">Transmembrane</keyword>
<comment type="caution">
    <text evidence="3">The sequence shown here is derived from an EMBL/GenBank/DDBJ whole genome shotgun (WGS) entry which is preliminary data.</text>
</comment>
<gene>
    <name evidence="3" type="ORF">KTT_44550</name>
</gene>
<feature type="transmembrane region" description="Helical" evidence="1">
    <location>
        <begin position="6"/>
        <end position="26"/>
    </location>
</feature>
<keyword evidence="1" id="KW-1133">Transmembrane helix</keyword>
<keyword evidence="1" id="KW-0472">Membrane</keyword>
<dbReference type="RefSeq" id="WP_126582151.1">
    <property type="nucleotide sequence ID" value="NZ_BIFR01000002.1"/>
</dbReference>
<reference evidence="4" key="1">
    <citation type="submission" date="2018-12" db="EMBL/GenBank/DDBJ databases">
        <title>Tengunoibacter tsumagoiensis gen. nov., sp. nov., Dictyobacter kobayashii sp. nov., D. alpinus sp. nov., and D. joshuensis sp. nov. and description of Dictyobacteraceae fam. nov. within the order Ktedonobacterales isolated from Tengu-no-mugimeshi.</title>
        <authorList>
            <person name="Wang C.M."/>
            <person name="Zheng Y."/>
            <person name="Sakai Y."/>
            <person name="Toyoda A."/>
            <person name="Minakuchi Y."/>
            <person name="Abe K."/>
            <person name="Yokota A."/>
            <person name="Yabe S."/>
        </authorList>
    </citation>
    <scope>NUCLEOTIDE SEQUENCE [LARGE SCALE GENOMIC DNA]</scope>
    <source>
        <strain evidence="4">Uno3</strain>
    </source>
</reference>
<dbReference type="EMBL" id="BIFR01000002">
    <property type="protein sequence ID" value="GCE14596.1"/>
    <property type="molecule type" value="Genomic_DNA"/>
</dbReference>
<keyword evidence="4" id="KW-1185">Reference proteome</keyword>
<dbReference type="Proteomes" id="UP000287352">
    <property type="component" value="Unassembled WGS sequence"/>
</dbReference>